<dbReference type="Pfam" id="PF00528">
    <property type="entry name" value="BPD_transp_1"/>
    <property type="match status" value="1"/>
</dbReference>
<dbReference type="InterPro" id="IPR000515">
    <property type="entry name" value="MetI-like"/>
</dbReference>
<dbReference type="InterPro" id="IPR035906">
    <property type="entry name" value="MetI-like_sf"/>
</dbReference>
<accession>A0ABV3VFC1</accession>
<keyword evidence="6 7" id="KW-0472">Membrane</keyword>
<evidence type="ECO:0000256" key="1">
    <source>
        <dbReference type="ARBA" id="ARBA00004651"/>
    </source>
</evidence>
<sequence length="295" mass="31173">MHNLELSAPPVEEPAGGHRQRSWTRLRRSRQAQIGAFLLLLMIVLAVMPGLFAPYSSSDCALSESLLSPSPQHLLGTDLQGCDVLAQSIYGTRASLTVGLLVALFTGLLGGAIGAIAGYAGGWIDTVLTKMTEIALSIPLLLSASVLLTLVGSGGLAAVVIALTLSGWPPVARIMRGAVLEVRHRDFVLAARAAGGTHPRILLQHVLRNSLAPWFVVVTTNLGLFITYESIVSMLGVGLQPPTISWGQLIYDAQSRFLDAPLPLLAPAGFLTAAVFAFILLGDSLRDALDPKDAK</sequence>
<gene>
    <name evidence="10" type="ORF">ABFW12_11985</name>
</gene>
<evidence type="ECO:0000256" key="7">
    <source>
        <dbReference type="RuleBase" id="RU363032"/>
    </source>
</evidence>
<dbReference type="InterPro" id="IPR025966">
    <property type="entry name" value="OppC_N"/>
</dbReference>
<keyword evidence="3" id="KW-1003">Cell membrane</keyword>
<dbReference type="EMBL" id="JBDLOU010000020">
    <property type="protein sequence ID" value="MEX3738950.1"/>
    <property type="molecule type" value="Genomic_DNA"/>
</dbReference>
<dbReference type="SUPFAM" id="SSF161098">
    <property type="entry name" value="MetI-like"/>
    <property type="match status" value="1"/>
</dbReference>
<dbReference type="PANTHER" id="PTHR43386">
    <property type="entry name" value="OLIGOPEPTIDE TRANSPORT SYSTEM PERMEASE PROTEIN APPC"/>
    <property type="match status" value="1"/>
</dbReference>
<dbReference type="Gene3D" id="1.10.3720.10">
    <property type="entry name" value="MetI-like"/>
    <property type="match status" value="1"/>
</dbReference>
<keyword evidence="5 7" id="KW-1133">Transmembrane helix</keyword>
<evidence type="ECO:0000259" key="9">
    <source>
        <dbReference type="PROSITE" id="PS50928"/>
    </source>
</evidence>
<keyword evidence="11" id="KW-1185">Reference proteome</keyword>
<evidence type="ECO:0000256" key="4">
    <source>
        <dbReference type="ARBA" id="ARBA00022692"/>
    </source>
</evidence>
<dbReference type="CDD" id="cd06261">
    <property type="entry name" value="TM_PBP2"/>
    <property type="match status" value="1"/>
</dbReference>
<feature type="transmembrane region" description="Helical" evidence="7">
    <location>
        <begin position="140"/>
        <end position="165"/>
    </location>
</feature>
<dbReference type="Pfam" id="PF12911">
    <property type="entry name" value="OppC_N"/>
    <property type="match status" value="1"/>
</dbReference>
<evidence type="ECO:0000313" key="11">
    <source>
        <dbReference type="Proteomes" id="UP001558474"/>
    </source>
</evidence>
<evidence type="ECO:0000256" key="2">
    <source>
        <dbReference type="ARBA" id="ARBA00022448"/>
    </source>
</evidence>
<evidence type="ECO:0000313" key="10">
    <source>
        <dbReference type="EMBL" id="MEX3738950.1"/>
    </source>
</evidence>
<proteinExistence type="inferred from homology"/>
<evidence type="ECO:0000256" key="5">
    <source>
        <dbReference type="ARBA" id="ARBA00022989"/>
    </source>
</evidence>
<organism evidence="10 11">
    <name type="scientific">Mycolicibacterium porcinum</name>
    <dbReference type="NCBI Taxonomy" id="39693"/>
    <lineage>
        <taxon>Bacteria</taxon>
        <taxon>Bacillati</taxon>
        <taxon>Actinomycetota</taxon>
        <taxon>Actinomycetes</taxon>
        <taxon>Mycobacteriales</taxon>
        <taxon>Mycobacteriaceae</taxon>
        <taxon>Mycolicibacterium</taxon>
    </lineage>
</organism>
<feature type="transmembrane region" description="Helical" evidence="7">
    <location>
        <begin position="98"/>
        <end position="120"/>
    </location>
</feature>
<feature type="region of interest" description="Disordered" evidence="8">
    <location>
        <begin position="1"/>
        <end position="22"/>
    </location>
</feature>
<protein>
    <submittedName>
        <fullName evidence="10">ABC transporter permease</fullName>
    </submittedName>
</protein>
<reference evidence="10 11" key="1">
    <citation type="submission" date="2024-04" db="EMBL/GenBank/DDBJ databases">
        <title>Genomic Markers of Mycobacteria.</title>
        <authorList>
            <person name="Soliman M.S."/>
            <person name="Elkholy A."/>
            <person name="Soliman N.S."/>
            <person name="Abbas A."/>
            <person name="Khayrat S."/>
            <person name="Shawky S."/>
        </authorList>
    </citation>
    <scope>NUCLEOTIDE SEQUENCE [LARGE SCALE GENOMIC DNA]</scope>
    <source>
        <strain evidence="10 11">Egy-CU-AM5</strain>
    </source>
</reference>
<dbReference type="PANTHER" id="PTHR43386:SF6">
    <property type="entry name" value="ABC TRANSPORTER PERMEASE PROTEIN"/>
    <property type="match status" value="1"/>
</dbReference>
<evidence type="ECO:0000256" key="6">
    <source>
        <dbReference type="ARBA" id="ARBA00023136"/>
    </source>
</evidence>
<comment type="subcellular location">
    <subcellularLocation>
        <location evidence="1 7">Cell membrane</location>
        <topology evidence="1 7">Multi-pass membrane protein</topology>
    </subcellularLocation>
</comment>
<dbReference type="Proteomes" id="UP001558474">
    <property type="component" value="Unassembled WGS sequence"/>
</dbReference>
<dbReference type="InterPro" id="IPR050366">
    <property type="entry name" value="BP-dependent_transpt_permease"/>
</dbReference>
<keyword evidence="4 7" id="KW-0812">Transmembrane</keyword>
<feature type="transmembrane region" description="Helical" evidence="7">
    <location>
        <begin position="34"/>
        <end position="55"/>
    </location>
</feature>
<name>A0ABV3VFC1_9MYCO</name>
<dbReference type="PROSITE" id="PS50928">
    <property type="entry name" value="ABC_TM1"/>
    <property type="match status" value="1"/>
</dbReference>
<evidence type="ECO:0000256" key="3">
    <source>
        <dbReference type="ARBA" id="ARBA00022475"/>
    </source>
</evidence>
<feature type="transmembrane region" description="Helical" evidence="7">
    <location>
        <begin position="214"/>
        <end position="239"/>
    </location>
</feature>
<feature type="domain" description="ABC transmembrane type-1" evidence="9">
    <location>
        <begin position="92"/>
        <end position="282"/>
    </location>
</feature>
<keyword evidence="2 7" id="KW-0813">Transport</keyword>
<comment type="similarity">
    <text evidence="7">Belongs to the binding-protein-dependent transport system permease family.</text>
</comment>
<comment type="caution">
    <text evidence="10">The sequence shown here is derived from an EMBL/GenBank/DDBJ whole genome shotgun (WGS) entry which is preliminary data.</text>
</comment>
<dbReference type="RefSeq" id="WP_368573038.1">
    <property type="nucleotide sequence ID" value="NZ_JBDLOU010000020.1"/>
</dbReference>
<feature type="transmembrane region" description="Helical" evidence="7">
    <location>
        <begin position="260"/>
        <end position="281"/>
    </location>
</feature>
<evidence type="ECO:0000256" key="8">
    <source>
        <dbReference type="SAM" id="MobiDB-lite"/>
    </source>
</evidence>